<reference evidence="2 3" key="1">
    <citation type="submission" date="2024-02" db="EMBL/GenBank/DDBJ databases">
        <title>High-quality chromosome-scale genome assembly of Pensacola bahiagrass (Paspalum notatum Flugge var. saurae).</title>
        <authorList>
            <person name="Vega J.M."/>
            <person name="Podio M."/>
            <person name="Orjuela J."/>
            <person name="Siena L.A."/>
            <person name="Pessino S.C."/>
            <person name="Combes M.C."/>
            <person name="Mariac C."/>
            <person name="Albertini E."/>
            <person name="Pupilli F."/>
            <person name="Ortiz J.P.A."/>
            <person name="Leblanc O."/>
        </authorList>
    </citation>
    <scope>NUCLEOTIDE SEQUENCE [LARGE SCALE GENOMIC DNA]</scope>
    <source>
        <strain evidence="2">R1</strain>
        <tissue evidence="2">Leaf</tissue>
    </source>
</reference>
<dbReference type="Proteomes" id="UP001341281">
    <property type="component" value="Chromosome 03"/>
</dbReference>
<protein>
    <submittedName>
        <fullName evidence="2">Uncharacterized protein</fullName>
    </submittedName>
</protein>
<feature type="region of interest" description="Disordered" evidence="1">
    <location>
        <begin position="1"/>
        <end position="44"/>
    </location>
</feature>
<evidence type="ECO:0000256" key="1">
    <source>
        <dbReference type="SAM" id="MobiDB-lite"/>
    </source>
</evidence>
<keyword evidence="3" id="KW-1185">Reference proteome</keyword>
<evidence type="ECO:0000313" key="2">
    <source>
        <dbReference type="EMBL" id="WVZ64607.1"/>
    </source>
</evidence>
<dbReference type="EMBL" id="CP144747">
    <property type="protein sequence ID" value="WVZ64607.1"/>
    <property type="molecule type" value="Genomic_DNA"/>
</dbReference>
<dbReference type="AlphaFoldDB" id="A0AAQ3T3J4"/>
<proteinExistence type="predicted"/>
<name>A0AAQ3T3J4_PASNO</name>
<accession>A0AAQ3T3J4</accession>
<sequence>MRCGTEAGREPGVRGGAVERRRRSGAADVDRRDGVGGEAWTEAAGREEWRRRMCGTGQGCGQGRGELPC</sequence>
<evidence type="ECO:0000313" key="3">
    <source>
        <dbReference type="Proteomes" id="UP001341281"/>
    </source>
</evidence>
<organism evidence="2 3">
    <name type="scientific">Paspalum notatum var. saurae</name>
    <dbReference type="NCBI Taxonomy" id="547442"/>
    <lineage>
        <taxon>Eukaryota</taxon>
        <taxon>Viridiplantae</taxon>
        <taxon>Streptophyta</taxon>
        <taxon>Embryophyta</taxon>
        <taxon>Tracheophyta</taxon>
        <taxon>Spermatophyta</taxon>
        <taxon>Magnoliopsida</taxon>
        <taxon>Liliopsida</taxon>
        <taxon>Poales</taxon>
        <taxon>Poaceae</taxon>
        <taxon>PACMAD clade</taxon>
        <taxon>Panicoideae</taxon>
        <taxon>Andropogonodae</taxon>
        <taxon>Paspaleae</taxon>
        <taxon>Paspalinae</taxon>
        <taxon>Paspalum</taxon>
    </lineage>
</organism>
<gene>
    <name evidence="2" type="ORF">U9M48_014102</name>
</gene>